<name>A0A017RZT6_9CLOT</name>
<reference evidence="1 2" key="1">
    <citation type="journal article" date="2014" name="Genome Announc.">
        <title>Draft Genome Sequence of Fervidicella metallireducens Strain AeBT, an Iron-Reducing Thermoanaerobe from the Great Artesian Basin.</title>
        <authorList>
            <person name="Patel B.K."/>
        </authorList>
    </citation>
    <scope>NUCLEOTIDE SEQUENCE [LARGE SCALE GENOMIC DNA]</scope>
    <source>
        <strain evidence="1 2">AeB</strain>
    </source>
</reference>
<comment type="caution">
    <text evidence="1">The sequence shown here is derived from an EMBL/GenBank/DDBJ whole genome shotgun (WGS) entry which is preliminary data.</text>
</comment>
<organism evidence="1 2">
    <name type="scientific">Fervidicella metallireducens AeB</name>
    <dbReference type="NCBI Taxonomy" id="1403537"/>
    <lineage>
        <taxon>Bacteria</taxon>
        <taxon>Bacillati</taxon>
        <taxon>Bacillota</taxon>
        <taxon>Clostridia</taxon>
        <taxon>Eubacteriales</taxon>
        <taxon>Clostridiaceae</taxon>
        <taxon>Fervidicella</taxon>
    </lineage>
</organism>
<sequence length="75" mass="8933">MEEYKKIFAKVLNLDENKVNNDISMENTQTWDSFANILLIIELERALEIKFTIDEIERIKDFESLEKIIKGKIKE</sequence>
<dbReference type="Gene3D" id="1.10.1200.10">
    <property type="entry name" value="ACP-like"/>
    <property type="match status" value="1"/>
</dbReference>
<gene>
    <name evidence="1" type="ORF">Q428_02300</name>
</gene>
<evidence type="ECO:0000313" key="1">
    <source>
        <dbReference type="EMBL" id="EYE89445.1"/>
    </source>
</evidence>
<dbReference type="EMBL" id="AZQP01000004">
    <property type="protein sequence ID" value="EYE89445.1"/>
    <property type="molecule type" value="Genomic_DNA"/>
</dbReference>
<dbReference type="Proteomes" id="UP000019681">
    <property type="component" value="Unassembled WGS sequence"/>
</dbReference>
<accession>A0A017RZT6</accession>
<evidence type="ECO:0000313" key="2">
    <source>
        <dbReference type="Proteomes" id="UP000019681"/>
    </source>
</evidence>
<dbReference type="STRING" id="1403537.Q428_02300"/>
<keyword evidence="2" id="KW-1185">Reference proteome</keyword>
<dbReference type="InterPro" id="IPR036736">
    <property type="entry name" value="ACP-like_sf"/>
</dbReference>
<dbReference type="AlphaFoldDB" id="A0A017RZT6"/>
<protein>
    <submittedName>
        <fullName evidence="1">Acyl carrier protein</fullName>
    </submittedName>
</protein>
<dbReference type="RefSeq" id="WP_035377768.1">
    <property type="nucleotide sequence ID" value="NZ_AZQP01000004.1"/>
</dbReference>
<proteinExistence type="predicted"/>
<dbReference type="SUPFAM" id="SSF47336">
    <property type="entry name" value="ACP-like"/>
    <property type="match status" value="1"/>
</dbReference>